<evidence type="ECO:0000313" key="2">
    <source>
        <dbReference type="Proteomes" id="UP000305539"/>
    </source>
</evidence>
<dbReference type="EMBL" id="SWJE01000006">
    <property type="protein sequence ID" value="TKC88718.1"/>
    <property type="molecule type" value="Genomic_DNA"/>
</dbReference>
<sequence length="1278" mass="140951">MNASATHQVKKLLLDVQLRAGKGPAQERAKAVQQRLSAYCREQLEHALQPCFDEAAGDARVYQIRRIELDLGRIAPGRLEVELGERLRSALRDQLRRLGLPRPAQAPASGAWQEAEPAYWPALLAWLERGAVEADRAPAGLLQEATLHAPARLASTLRRASRHAELSERLAAALPEPAIEQLVGVLVPGEAAYIVGYARQLRRVQHADAPPRLDRPGFGTALWTFILNYLLDSRGSEFNRRAFVAATLRKMAARYQLGFDELVAQLARAVERTRTREGRSGGLLDTLYALRLQPQAVEAEPAPPSTATADPGVTVLEPAERQLHMLTALLQGRADRRDGPAAGVLEHRLAELARQQPAVLQAALRSALRTGDARRRLLRSLSPQGRRRLWQWLAPAQARRIVRLLGSLRHALRSGGDAQLEARLGEAALGYWTTAPAAFEPAAFARGVLSRYADARPAPARALLHQLDAGFLSFGAPRTQAGEPAAQLGEPRSTTPAERLQHWLRHGVWHAAEGLSLHDWLAGLPDLVIVRAAMAAGPVAAARIVREAAPAWRERLLRLLAGDRADELIRLRAGLPAAARRLRQPGHELFRLADLTWLTSLLDADASASQPSEWAQPLAEALALHMLRDYREVLAATEGAIAGQEPEFGSTRPHPVKRAAGSRRATRLLPSRGPRRIGRHARPARLPQAARSDRTELAHLIALLESGTPPPWDSEAQYPQRSFQRLLARQPEALLEALRKALLHPGAPARLLRWLPAATLRQLLLTLNPGMGGLVLTWLNAGSALADSLALTGSQRRQTAGAHWEVALSLLLRPHGDDVSAASFLDDAARQAAHRLRLPQARYRQILFAVASRGAGRDARYAVLAELLGGESAVDLPHAHVPEPAGDLPVRYLLRGDGARGALEPASRGHAVLAALEDMLRYGHSLSHAMRAELFALGAALAGWPAARRRAWRRFFRQACKEPLQRRRLASLLPPALLLRLLPMWLTPPQIEVVKPLLERFAKLAVLPAHWRRHAQTLAWDALLEQIISSGEGSRWSAPRFLMALAKRVAEQHELEPLTLLAALERSLPGSSAGARQAAQQARRMTVVDTFPRPPARPVPYVDPHRQALPEDEPMYVSNAGLVLLWPFFTRYFEILGLVDKSAFVNETARSRAVYLLQYLAGGNHDAPEYALALNKLLCGMPFAQAPEFVDPPAEEEKRIGRDLLYAVTQRWEKLKNTSVEGLQQTFLMREGRLLCEQDKATLTIPPKTVDILLDGLPWGFGTIRLPWMPQPLFVKWR</sequence>
<dbReference type="OrthoDB" id="499748at2"/>
<gene>
    <name evidence="1" type="ORF">FAZ69_13275</name>
</gene>
<protein>
    <submittedName>
        <fullName evidence="1">Uncharacterized protein</fullName>
    </submittedName>
</protein>
<proteinExistence type="predicted"/>
<dbReference type="AlphaFoldDB" id="A0A4U1I5U6"/>
<dbReference type="InterPro" id="IPR045538">
    <property type="entry name" value="CIS_TMP"/>
</dbReference>
<keyword evidence="2" id="KW-1185">Reference proteome</keyword>
<comment type="caution">
    <text evidence="1">The sequence shown here is derived from an EMBL/GenBank/DDBJ whole genome shotgun (WGS) entry which is preliminary data.</text>
</comment>
<reference evidence="1 2" key="1">
    <citation type="submission" date="2019-04" db="EMBL/GenBank/DDBJ databases">
        <title>Trinickia sp. 7GSK02, isolated from subtropical forest soil.</title>
        <authorList>
            <person name="Gao Z.-H."/>
            <person name="Qiu L.-H."/>
        </authorList>
    </citation>
    <scope>NUCLEOTIDE SEQUENCE [LARGE SCALE GENOMIC DNA]</scope>
    <source>
        <strain evidence="1 2">7GSK02</strain>
    </source>
</reference>
<organism evidence="1 2">
    <name type="scientific">Trinickia terrae</name>
    <dbReference type="NCBI Taxonomy" id="2571161"/>
    <lineage>
        <taxon>Bacteria</taxon>
        <taxon>Pseudomonadati</taxon>
        <taxon>Pseudomonadota</taxon>
        <taxon>Betaproteobacteria</taxon>
        <taxon>Burkholderiales</taxon>
        <taxon>Burkholderiaceae</taxon>
        <taxon>Trinickia</taxon>
    </lineage>
</organism>
<accession>A0A4U1I5U6</accession>
<evidence type="ECO:0000313" key="1">
    <source>
        <dbReference type="EMBL" id="TKC88718.1"/>
    </source>
</evidence>
<dbReference type="Proteomes" id="UP000305539">
    <property type="component" value="Unassembled WGS sequence"/>
</dbReference>
<dbReference type="RefSeq" id="WP_136895145.1">
    <property type="nucleotide sequence ID" value="NZ_SWJE01000006.1"/>
</dbReference>
<name>A0A4U1I5U6_9BURK</name>
<dbReference type="Pfam" id="PF19268">
    <property type="entry name" value="CIS_TMP"/>
    <property type="match status" value="2"/>
</dbReference>